<proteinExistence type="predicted"/>
<gene>
    <name evidence="3" type="ORF">ABID21_000476</name>
</gene>
<name>A0ABV2H1I2_9HYPH</name>
<dbReference type="Gene3D" id="3.10.180.10">
    <property type="entry name" value="2,3-Dihydroxybiphenyl 1,2-Dioxygenase, domain 1"/>
    <property type="match status" value="1"/>
</dbReference>
<evidence type="ECO:0000313" key="3">
    <source>
        <dbReference type="EMBL" id="MET3584381.1"/>
    </source>
</evidence>
<protein>
    <recommendedName>
        <fullName evidence="2">Glyoxalase/fosfomycin resistance/dioxygenase domain-containing protein</fullName>
    </recommendedName>
</protein>
<accession>A0ABV2H1I2</accession>
<reference evidence="3 4" key="1">
    <citation type="submission" date="2024-06" db="EMBL/GenBank/DDBJ databases">
        <title>Genomic Encyclopedia of Type Strains, Phase IV (KMG-IV): sequencing the most valuable type-strain genomes for metagenomic binning, comparative biology and taxonomic classification.</title>
        <authorList>
            <person name="Goeker M."/>
        </authorList>
    </citation>
    <scope>NUCLEOTIDE SEQUENCE [LARGE SCALE GENOMIC DNA]</scope>
    <source>
        <strain evidence="3 4">DSM 105042</strain>
    </source>
</reference>
<evidence type="ECO:0000259" key="2">
    <source>
        <dbReference type="Pfam" id="PF00903"/>
    </source>
</evidence>
<feature type="domain" description="Glyoxalase/fosfomycin resistance/dioxygenase" evidence="2">
    <location>
        <begin position="6"/>
        <end position="102"/>
    </location>
</feature>
<dbReference type="PANTHER" id="PTHR35006:SF2">
    <property type="entry name" value="GLYOXALASE FAMILY PROTEIN (AFU_ORTHOLOGUE AFUA_5G14830)"/>
    <property type="match status" value="1"/>
</dbReference>
<organism evidence="3 4">
    <name type="scientific">Pseudorhizobium tarimense</name>
    <dbReference type="NCBI Taxonomy" id="1079109"/>
    <lineage>
        <taxon>Bacteria</taxon>
        <taxon>Pseudomonadati</taxon>
        <taxon>Pseudomonadota</taxon>
        <taxon>Alphaproteobacteria</taxon>
        <taxon>Hyphomicrobiales</taxon>
        <taxon>Rhizobiaceae</taxon>
        <taxon>Rhizobium/Agrobacterium group</taxon>
        <taxon>Pseudorhizobium</taxon>
    </lineage>
</organism>
<keyword evidence="4" id="KW-1185">Reference proteome</keyword>
<dbReference type="InterPro" id="IPR004360">
    <property type="entry name" value="Glyas_Fos-R_dOase_dom"/>
</dbReference>
<feature type="region of interest" description="Disordered" evidence="1">
    <location>
        <begin position="126"/>
        <end position="151"/>
    </location>
</feature>
<dbReference type="SUPFAM" id="SSF54593">
    <property type="entry name" value="Glyoxalase/Bleomycin resistance protein/Dihydroxybiphenyl dioxygenase"/>
    <property type="match status" value="1"/>
</dbReference>
<dbReference type="CDD" id="cd07262">
    <property type="entry name" value="VOC_like"/>
    <property type="match status" value="1"/>
</dbReference>
<evidence type="ECO:0000256" key="1">
    <source>
        <dbReference type="SAM" id="MobiDB-lite"/>
    </source>
</evidence>
<dbReference type="EMBL" id="JBEPLJ010000002">
    <property type="protein sequence ID" value="MET3584381.1"/>
    <property type="molecule type" value="Genomic_DNA"/>
</dbReference>
<comment type="caution">
    <text evidence="3">The sequence shown here is derived from an EMBL/GenBank/DDBJ whole genome shotgun (WGS) entry which is preliminary data.</text>
</comment>
<dbReference type="InterPro" id="IPR029068">
    <property type="entry name" value="Glyas_Bleomycin-R_OHBP_Dase"/>
</dbReference>
<dbReference type="Pfam" id="PF00903">
    <property type="entry name" value="Glyoxalase"/>
    <property type="match status" value="1"/>
</dbReference>
<dbReference type="Proteomes" id="UP001549031">
    <property type="component" value="Unassembled WGS sequence"/>
</dbReference>
<sequence length="151" mass="16105">MTTDIINHVEFPVTEVERARRFYEAVLAPLGLTLVISIDPDRTPHGAARHGFGKNGYPSLWIHQKSGERLPIHLASTAGDRATVDAFHAAALANGGTDNGAPGIRSAIMTTITQPMCSIPTATISKPSARGLETSPARRLTRPSVISAKDQ</sequence>
<dbReference type="PANTHER" id="PTHR35006">
    <property type="entry name" value="GLYOXALASE FAMILY PROTEIN (AFU_ORTHOLOGUE AFUA_5G14830)"/>
    <property type="match status" value="1"/>
</dbReference>
<evidence type="ECO:0000313" key="4">
    <source>
        <dbReference type="Proteomes" id="UP001549031"/>
    </source>
</evidence>